<comment type="caution">
    <text evidence="1">The sequence shown here is derived from an EMBL/GenBank/DDBJ whole genome shotgun (WGS) entry which is preliminary data.</text>
</comment>
<organism evidence="1 2">
    <name type="scientific">Desulfosporosinus metallidurans</name>
    <dbReference type="NCBI Taxonomy" id="1888891"/>
    <lineage>
        <taxon>Bacteria</taxon>
        <taxon>Bacillati</taxon>
        <taxon>Bacillota</taxon>
        <taxon>Clostridia</taxon>
        <taxon>Eubacteriales</taxon>
        <taxon>Desulfitobacteriaceae</taxon>
        <taxon>Desulfosporosinus</taxon>
    </lineage>
</organism>
<sequence length="37" mass="4152">MVLVSKIREQPGIFSMSKPDPVLCWLAKIVPMGPVRQ</sequence>
<accession>A0A1Q8QTK8</accession>
<evidence type="ECO:0000313" key="1">
    <source>
        <dbReference type="EMBL" id="OLN30642.1"/>
    </source>
</evidence>
<dbReference type="AlphaFoldDB" id="A0A1Q8QTK8"/>
<reference evidence="1 2" key="1">
    <citation type="submission" date="2016-09" db="EMBL/GenBank/DDBJ databases">
        <title>Complete genome of Desulfosporosinus sp. OL.</title>
        <authorList>
            <person name="Mardanov A."/>
            <person name="Beletsky A."/>
            <person name="Panova A."/>
            <person name="Karnachuk O."/>
            <person name="Ravin N."/>
        </authorList>
    </citation>
    <scope>NUCLEOTIDE SEQUENCE [LARGE SCALE GENOMIC DNA]</scope>
    <source>
        <strain evidence="1 2">OL</strain>
    </source>
</reference>
<gene>
    <name evidence="1" type="ORF">DSOL_2984</name>
</gene>
<dbReference type="EMBL" id="MLBF01000023">
    <property type="protein sequence ID" value="OLN30642.1"/>
    <property type="molecule type" value="Genomic_DNA"/>
</dbReference>
<protein>
    <submittedName>
        <fullName evidence="1">Uncharacterized protein</fullName>
    </submittedName>
</protein>
<proteinExistence type="predicted"/>
<keyword evidence="2" id="KW-1185">Reference proteome</keyword>
<evidence type="ECO:0000313" key="2">
    <source>
        <dbReference type="Proteomes" id="UP000186102"/>
    </source>
</evidence>
<dbReference type="Proteomes" id="UP000186102">
    <property type="component" value="Unassembled WGS sequence"/>
</dbReference>
<name>A0A1Q8QTK8_9FIRM</name>